<dbReference type="AlphaFoldDB" id="A0A7E4VPE2"/>
<name>A0A7E4VPE2_PANRE</name>
<keyword evidence="2" id="KW-1185">Reference proteome</keyword>
<accession>A0A7E4VPE2</accession>
<evidence type="ECO:0000313" key="2">
    <source>
        <dbReference type="Proteomes" id="UP000492821"/>
    </source>
</evidence>
<evidence type="ECO:0000313" key="3">
    <source>
        <dbReference type="WBParaSite" id="Pan_g23001.t1"/>
    </source>
</evidence>
<sequence length="272" mass="29741">MDLFDKLEGDLLVELRALKALRKTAFEAALKTANSNVDLGCTEGQLFEMAVTKSVKAEVDMIKAMRVSISGYKDALDGLIGASKKVDEGLSDGRMSLIPRPRVKFSENNENEPPSFAMRPSLSVNFAASLTSSAQRWSLASHFAGSSQWTETPKAVKSALKKPKTPTFAPSAALREEPEEEDLDQTPTASSEPAPQPVKPQFKVTMPVLSMPISPVLHNKKPPIIPSYSNISSVTKRPITPPTLSRPSIRTCYNNTLTNWTPKPLNFEDSLI</sequence>
<dbReference type="WBParaSite" id="Pan_g23001.t1">
    <property type="protein sequence ID" value="Pan_g23001.t1"/>
    <property type="gene ID" value="Pan_g23001"/>
</dbReference>
<feature type="region of interest" description="Disordered" evidence="1">
    <location>
        <begin position="148"/>
        <end position="199"/>
    </location>
</feature>
<evidence type="ECO:0000256" key="1">
    <source>
        <dbReference type="SAM" id="MobiDB-lite"/>
    </source>
</evidence>
<reference evidence="3" key="2">
    <citation type="submission" date="2020-10" db="UniProtKB">
        <authorList>
            <consortium name="WormBaseParasite"/>
        </authorList>
    </citation>
    <scope>IDENTIFICATION</scope>
</reference>
<proteinExistence type="predicted"/>
<dbReference type="Proteomes" id="UP000492821">
    <property type="component" value="Unassembled WGS sequence"/>
</dbReference>
<reference evidence="2" key="1">
    <citation type="journal article" date="2013" name="Genetics">
        <title>The draft genome and transcriptome of Panagrellus redivivus are shaped by the harsh demands of a free-living lifestyle.</title>
        <authorList>
            <person name="Srinivasan J."/>
            <person name="Dillman A.R."/>
            <person name="Macchietto M.G."/>
            <person name="Heikkinen L."/>
            <person name="Lakso M."/>
            <person name="Fracchia K.M."/>
            <person name="Antoshechkin I."/>
            <person name="Mortazavi A."/>
            <person name="Wong G."/>
            <person name="Sternberg P.W."/>
        </authorList>
    </citation>
    <scope>NUCLEOTIDE SEQUENCE [LARGE SCALE GENOMIC DNA]</scope>
    <source>
        <strain evidence="2">MT8872</strain>
    </source>
</reference>
<protein>
    <submittedName>
        <fullName evidence="3">AH domain-containing protein</fullName>
    </submittedName>
</protein>
<organism evidence="2 3">
    <name type="scientific">Panagrellus redivivus</name>
    <name type="common">Microworm</name>
    <dbReference type="NCBI Taxonomy" id="6233"/>
    <lineage>
        <taxon>Eukaryota</taxon>
        <taxon>Metazoa</taxon>
        <taxon>Ecdysozoa</taxon>
        <taxon>Nematoda</taxon>
        <taxon>Chromadorea</taxon>
        <taxon>Rhabditida</taxon>
        <taxon>Tylenchina</taxon>
        <taxon>Panagrolaimomorpha</taxon>
        <taxon>Panagrolaimoidea</taxon>
        <taxon>Panagrolaimidae</taxon>
        <taxon>Panagrellus</taxon>
    </lineage>
</organism>